<accession>A0A1L7WR55</accession>
<dbReference type="InterPro" id="IPR055915">
    <property type="entry name" value="DUF7492"/>
</dbReference>
<feature type="chain" id="PRO_5013222272" description="DUF7492 domain-containing protein" evidence="1">
    <location>
        <begin position="21"/>
        <end position="411"/>
    </location>
</feature>
<dbReference type="OrthoDB" id="64281at2759"/>
<dbReference type="Pfam" id="PF24320">
    <property type="entry name" value="DUF7492"/>
    <property type="match status" value="1"/>
</dbReference>
<protein>
    <recommendedName>
        <fullName evidence="2">DUF7492 domain-containing protein</fullName>
    </recommendedName>
</protein>
<feature type="domain" description="DUF7492" evidence="2">
    <location>
        <begin position="18"/>
        <end position="258"/>
    </location>
</feature>
<gene>
    <name evidence="3" type="ORF">PAC_05138</name>
</gene>
<evidence type="ECO:0000313" key="4">
    <source>
        <dbReference type="Proteomes" id="UP000184330"/>
    </source>
</evidence>
<dbReference type="AlphaFoldDB" id="A0A1L7WR55"/>
<evidence type="ECO:0000256" key="1">
    <source>
        <dbReference type="SAM" id="SignalP"/>
    </source>
</evidence>
<proteinExistence type="predicted"/>
<dbReference type="EMBL" id="FJOG01000006">
    <property type="protein sequence ID" value="CZR55251.1"/>
    <property type="molecule type" value="Genomic_DNA"/>
</dbReference>
<keyword evidence="4" id="KW-1185">Reference proteome</keyword>
<feature type="signal peptide" evidence="1">
    <location>
        <begin position="1"/>
        <end position="20"/>
    </location>
</feature>
<keyword evidence="1" id="KW-0732">Signal</keyword>
<name>A0A1L7WR55_9HELO</name>
<evidence type="ECO:0000313" key="3">
    <source>
        <dbReference type="EMBL" id="CZR55251.1"/>
    </source>
</evidence>
<evidence type="ECO:0000259" key="2">
    <source>
        <dbReference type="Pfam" id="PF24320"/>
    </source>
</evidence>
<dbReference type="Proteomes" id="UP000184330">
    <property type="component" value="Unassembled WGS sequence"/>
</dbReference>
<organism evidence="3 4">
    <name type="scientific">Phialocephala subalpina</name>
    <dbReference type="NCBI Taxonomy" id="576137"/>
    <lineage>
        <taxon>Eukaryota</taxon>
        <taxon>Fungi</taxon>
        <taxon>Dikarya</taxon>
        <taxon>Ascomycota</taxon>
        <taxon>Pezizomycotina</taxon>
        <taxon>Leotiomycetes</taxon>
        <taxon>Helotiales</taxon>
        <taxon>Mollisiaceae</taxon>
        <taxon>Phialocephala</taxon>
        <taxon>Phialocephala fortinii species complex</taxon>
    </lineage>
</organism>
<sequence>MMSFYYLFTFLVLSTSLVEAHTWLENIMLIGANGSFVGNPGYPRGYGPRIAGVDPNAQNVYELPSTPPNFLPTDLMCKATQTIGTYTAGYGPLTAAPQDHIALRYLENGHVTQPLTVRGAGNGTVFVYGTKTPANTDTYLGIHRVWNADGTGGDKRGKLIATRSYDDGRCFQVDDSFPLSKARQAAVNWPNGADLPCQTDVQIPTDAGTTGTYTMYWVWEWPLLDAATGAVKTNQSYTSCLDITMTSKSTIGSVAKVAANQQLTGLNAALVGIPDQLSNQFLVNPSAKPALTFGPPFTMSSIPAAASSTTVPKASTQAPATTSAAAQSGFLTITVTENVKEMVTVTVTKDPAAAQTPTSSTAVTITSTQYATISPISATASSSAAYVSPHSGVPTPSPFLTARSLRFRGRR</sequence>
<reference evidence="3 4" key="1">
    <citation type="submission" date="2016-03" db="EMBL/GenBank/DDBJ databases">
        <authorList>
            <person name="Ploux O."/>
        </authorList>
    </citation>
    <scope>NUCLEOTIDE SEQUENCE [LARGE SCALE GENOMIC DNA]</scope>
    <source>
        <strain evidence="3 4">UAMH 11012</strain>
    </source>
</reference>